<dbReference type="Proteomes" id="UP000256520">
    <property type="component" value="Unassembled WGS sequence"/>
</dbReference>
<dbReference type="InterPro" id="IPR020084">
    <property type="entry name" value="NUDIX_hydrolase_CS"/>
</dbReference>
<evidence type="ECO:0000256" key="1">
    <source>
        <dbReference type="ARBA" id="ARBA00001946"/>
    </source>
</evidence>
<evidence type="ECO:0000313" key="6">
    <source>
        <dbReference type="EMBL" id="RDW20811.1"/>
    </source>
</evidence>
<dbReference type="InterPro" id="IPR015797">
    <property type="entry name" value="NUDIX_hydrolase-like_dom_sf"/>
</dbReference>
<evidence type="ECO:0000256" key="3">
    <source>
        <dbReference type="ARBA" id="ARBA00022842"/>
    </source>
</evidence>
<keyword evidence="2 4" id="KW-0378">Hydrolase</keyword>
<accession>A0A3D8PZN4</accession>
<dbReference type="AlphaFoldDB" id="A0A3D8PZN4"/>
<evidence type="ECO:0000259" key="5">
    <source>
        <dbReference type="PROSITE" id="PS51462"/>
    </source>
</evidence>
<name>A0A3D8PZN4_9BACI</name>
<comment type="cofactor">
    <cofactor evidence="1">
        <name>Mg(2+)</name>
        <dbReference type="ChEBI" id="CHEBI:18420"/>
    </cofactor>
</comment>
<keyword evidence="7" id="KW-1185">Reference proteome</keyword>
<dbReference type="CDD" id="cd02883">
    <property type="entry name" value="NUDIX_Hydrolase"/>
    <property type="match status" value="1"/>
</dbReference>
<dbReference type="Gene3D" id="3.90.79.10">
    <property type="entry name" value="Nucleoside Triphosphate Pyrophosphohydrolase"/>
    <property type="match status" value="1"/>
</dbReference>
<dbReference type="EMBL" id="PIOD01000005">
    <property type="protein sequence ID" value="RDW20811.1"/>
    <property type="molecule type" value="Genomic_DNA"/>
</dbReference>
<dbReference type="SUPFAM" id="SSF55811">
    <property type="entry name" value="Nudix"/>
    <property type="match status" value="1"/>
</dbReference>
<evidence type="ECO:0000313" key="7">
    <source>
        <dbReference type="Proteomes" id="UP000256520"/>
    </source>
</evidence>
<reference evidence="7" key="1">
    <citation type="submission" date="2017-11" db="EMBL/GenBank/DDBJ databases">
        <authorList>
            <person name="Zhu W."/>
        </authorList>
    </citation>
    <scope>NUCLEOTIDE SEQUENCE [LARGE SCALE GENOMIC DNA]</scope>
    <source>
        <strain evidence="7">CAU 1051</strain>
    </source>
</reference>
<gene>
    <name evidence="6" type="ORF">CWR45_05785</name>
</gene>
<dbReference type="PROSITE" id="PS00893">
    <property type="entry name" value="NUDIX_BOX"/>
    <property type="match status" value="1"/>
</dbReference>
<sequence length="127" mass="14582">MVVNDEGHILLVKTRRGWEFPGGYIEEKEAIEQAAIREVKEESGIEIKLETFLAVEQDIERSVIVFIYKGRTINGELATSSETKEVGYFTFEKAVRLITIDHFKRRLIEGRGDRNLVPVSIIKMREG</sequence>
<dbReference type="InterPro" id="IPR000086">
    <property type="entry name" value="NUDIX_hydrolase_dom"/>
</dbReference>
<dbReference type="Pfam" id="PF00293">
    <property type="entry name" value="NUDIX"/>
    <property type="match status" value="1"/>
</dbReference>
<proteinExistence type="inferred from homology"/>
<dbReference type="OrthoDB" id="9816289at2"/>
<evidence type="ECO:0000256" key="4">
    <source>
        <dbReference type="RuleBase" id="RU003476"/>
    </source>
</evidence>
<dbReference type="PROSITE" id="PS51462">
    <property type="entry name" value="NUDIX"/>
    <property type="match status" value="1"/>
</dbReference>
<keyword evidence="3" id="KW-0460">Magnesium</keyword>
<feature type="domain" description="Nudix hydrolase" evidence="5">
    <location>
        <begin position="1"/>
        <end position="113"/>
    </location>
</feature>
<protein>
    <submittedName>
        <fullName evidence="6">ADP-ribose pyrophosphatase</fullName>
    </submittedName>
</protein>
<organism evidence="6 7">
    <name type="scientific">Oceanobacillus chungangensis</name>
    <dbReference type="NCBI Taxonomy" id="1229152"/>
    <lineage>
        <taxon>Bacteria</taxon>
        <taxon>Bacillati</taxon>
        <taxon>Bacillota</taxon>
        <taxon>Bacilli</taxon>
        <taxon>Bacillales</taxon>
        <taxon>Bacillaceae</taxon>
        <taxon>Oceanobacillus</taxon>
    </lineage>
</organism>
<dbReference type="PANTHER" id="PTHR43046:SF12">
    <property type="entry name" value="GDP-MANNOSE MANNOSYL HYDROLASE"/>
    <property type="match status" value="1"/>
</dbReference>
<comment type="similarity">
    <text evidence="4">Belongs to the Nudix hydrolase family.</text>
</comment>
<dbReference type="GO" id="GO:0016787">
    <property type="term" value="F:hydrolase activity"/>
    <property type="evidence" value="ECO:0007669"/>
    <property type="project" value="UniProtKB-KW"/>
</dbReference>
<dbReference type="PRINTS" id="PR00502">
    <property type="entry name" value="NUDIXFAMILY"/>
</dbReference>
<evidence type="ECO:0000256" key="2">
    <source>
        <dbReference type="ARBA" id="ARBA00022801"/>
    </source>
</evidence>
<dbReference type="InterPro" id="IPR020476">
    <property type="entry name" value="Nudix_hydrolase"/>
</dbReference>
<comment type="caution">
    <text evidence="6">The sequence shown here is derived from an EMBL/GenBank/DDBJ whole genome shotgun (WGS) entry which is preliminary data.</text>
</comment>
<dbReference type="PANTHER" id="PTHR43046">
    <property type="entry name" value="GDP-MANNOSE MANNOSYL HYDROLASE"/>
    <property type="match status" value="1"/>
</dbReference>